<sequence>MRRFFRWLLRVLPWLVFYICFGFVVFKFQRGVPYDDDCWSPNHEYFMVRKESLVSSWTWRHEDREGWVLIYDKYGNLVHRWDGALNTEGGPWWFGTEVHIFNKPQATLHLPTDAGMSDFHRLCY</sequence>
<organism evidence="2 3">
    <name type="scientific">Cupriavidus pauculus</name>
    <dbReference type="NCBI Taxonomy" id="82633"/>
    <lineage>
        <taxon>Bacteria</taxon>
        <taxon>Pseudomonadati</taxon>
        <taxon>Pseudomonadota</taxon>
        <taxon>Betaproteobacteria</taxon>
        <taxon>Burkholderiales</taxon>
        <taxon>Burkholderiaceae</taxon>
        <taxon>Cupriavidus</taxon>
    </lineage>
</organism>
<keyword evidence="1" id="KW-0812">Transmembrane</keyword>
<proteinExistence type="predicted"/>
<keyword evidence="1" id="KW-0472">Membrane</keyword>
<feature type="transmembrane region" description="Helical" evidence="1">
    <location>
        <begin position="7"/>
        <end position="26"/>
    </location>
</feature>
<evidence type="ECO:0000313" key="2">
    <source>
        <dbReference type="EMBL" id="AZG13037.1"/>
    </source>
</evidence>
<dbReference type="KEGG" id="cpau:EHF44_06020"/>
<reference evidence="3" key="1">
    <citation type="submission" date="2018-11" db="EMBL/GenBank/DDBJ databases">
        <title>FDA dAtabase for Regulatory Grade micrObial Sequences (FDA-ARGOS): Supporting development and validation of Infectious Disease Dx tests.</title>
        <authorList>
            <person name="Goldberg B."/>
            <person name="Campos J."/>
            <person name="Tallon L."/>
            <person name="Sadzewicz L."/>
            <person name="Zhao X."/>
            <person name="Vavikolanu K."/>
            <person name="Mehta A."/>
            <person name="Aluvathingal J."/>
            <person name="Nadendla S."/>
            <person name="Geyer C."/>
            <person name="Nandy P."/>
            <person name="Yan Y."/>
            <person name="Sichtig H."/>
        </authorList>
    </citation>
    <scope>NUCLEOTIDE SEQUENCE [LARGE SCALE GENOMIC DNA]</scope>
    <source>
        <strain evidence="3">FDAARGOS_614</strain>
    </source>
</reference>
<protein>
    <submittedName>
        <fullName evidence="2">Uncharacterized protein</fullName>
    </submittedName>
</protein>
<dbReference type="AlphaFoldDB" id="A0A3G8GXY9"/>
<dbReference type="Proteomes" id="UP000270411">
    <property type="component" value="Chromosome 1"/>
</dbReference>
<evidence type="ECO:0000256" key="1">
    <source>
        <dbReference type="SAM" id="Phobius"/>
    </source>
</evidence>
<gene>
    <name evidence="2" type="ORF">EHF44_06020</name>
</gene>
<dbReference type="EMBL" id="CP033969">
    <property type="protein sequence ID" value="AZG13037.1"/>
    <property type="molecule type" value="Genomic_DNA"/>
</dbReference>
<dbReference type="OrthoDB" id="8971858at2"/>
<keyword evidence="1" id="KW-1133">Transmembrane helix</keyword>
<dbReference type="RefSeq" id="WP_124682918.1">
    <property type="nucleotide sequence ID" value="NZ_CP033969.1"/>
</dbReference>
<evidence type="ECO:0000313" key="3">
    <source>
        <dbReference type="Proteomes" id="UP000270411"/>
    </source>
</evidence>
<name>A0A3G8GXY9_9BURK</name>
<accession>A0A3G8GXY9</accession>